<dbReference type="Proteomes" id="UP001321804">
    <property type="component" value="Chromosome"/>
</dbReference>
<protein>
    <submittedName>
        <fullName evidence="1">Uncharacterized protein</fullName>
    </submittedName>
</protein>
<evidence type="ECO:0000313" key="2">
    <source>
        <dbReference type="Proteomes" id="UP001321804"/>
    </source>
</evidence>
<name>A0AAU9CSZ5_9LACO</name>
<reference evidence="1 2" key="1">
    <citation type="journal article" date="2023" name="Microbiol. Spectr.">
        <title>Symbiosis of Carpenter Bees with Uncharacterized Lactic Acid Bacteria Showing NAD Auxotrophy.</title>
        <authorList>
            <person name="Kawasaki S."/>
            <person name="Ozawa K."/>
            <person name="Mori T."/>
            <person name="Yamamoto A."/>
            <person name="Ito M."/>
            <person name="Ohkuma M."/>
            <person name="Sakamoto M."/>
            <person name="Matsutani M."/>
        </authorList>
    </citation>
    <scope>NUCLEOTIDE SEQUENCE [LARGE SCALE GENOMIC DNA]</scope>
    <source>
        <strain evidence="1 2">KimC2</strain>
    </source>
</reference>
<organism evidence="1 2">
    <name type="scientific">Xylocopilactobacillus apis</name>
    <dbReference type="NCBI Taxonomy" id="2932183"/>
    <lineage>
        <taxon>Bacteria</taxon>
        <taxon>Bacillati</taxon>
        <taxon>Bacillota</taxon>
        <taxon>Bacilli</taxon>
        <taxon>Lactobacillales</taxon>
        <taxon>Lactobacillaceae</taxon>
        <taxon>Xylocopilactobacillus</taxon>
    </lineage>
</organism>
<dbReference type="AlphaFoldDB" id="A0AAU9CSZ5"/>
<evidence type="ECO:0000313" key="1">
    <source>
        <dbReference type="EMBL" id="BDR57127.1"/>
    </source>
</evidence>
<dbReference type="EMBL" id="AP026801">
    <property type="protein sequence ID" value="BDR57127.1"/>
    <property type="molecule type" value="Genomic_DNA"/>
</dbReference>
<accession>A0AAU9CSZ5</accession>
<keyword evidence="2" id="KW-1185">Reference proteome</keyword>
<gene>
    <name evidence="1" type="ORF">KIMC2_16890</name>
</gene>
<proteinExistence type="predicted"/>
<dbReference type="KEGG" id="xak:KIMC2_16890"/>
<dbReference type="RefSeq" id="WP_317695924.1">
    <property type="nucleotide sequence ID" value="NZ_AP026801.1"/>
</dbReference>
<sequence>MKEDVCGISMPPDKKISMITFRGLITNTSYTVDDTLPRTHYRVFIEKVYDGDRSKEGTFSNIEAEGGKIKNSVYYRDLQEKSFIPQNEKLTPAQLNQYTLVQSNSYDPSAPGDEIILTMPVNKLAKCFGVGPLSNVFYRQKGQQKFLLHHYQLRKNETSQGRINSYKKMREEDQKSENSVNEMVKTGIFPKNGID</sequence>